<name>A0A160TT91_9ZZZZ</name>
<gene>
    <name evidence="1" type="ORF">MGWOODY_XGa1193</name>
</gene>
<organism evidence="1">
    <name type="scientific">hydrothermal vent metagenome</name>
    <dbReference type="NCBI Taxonomy" id="652676"/>
    <lineage>
        <taxon>unclassified sequences</taxon>
        <taxon>metagenomes</taxon>
        <taxon>ecological metagenomes</taxon>
    </lineage>
</organism>
<dbReference type="AlphaFoldDB" id="A0A160TT91"/>
<sequence length="48" mass="5245">MPSYLATGLEEHALVSHGLLDWRLGHDIVLPVHRSSLAHTLDHATGYG</sequence>
<proteinExistence type="predicted"/>
<protein>
    <submittedName>
        <fullName evidence="1">Uncharacterized protein</fullName>
    </submittedName>
</protein>
<dbReference type="EMBL" id="CZRL01000074">
    <property type="protein sequence ID" value="CUS52005.1"/>
    <property type="molecule type" value="Genomic_DNA"/>
</dbReference>
<reference evidence="1" key="1">
    <citation type="submission" date="2015-10" db="EMBL/GenBank/DDBJ databases">
        <authorList>
            <person name="Gilbert D.G."/>
        </authorList>
    </citation>
    <scope>NUCLEOTIDE SEQUENCE</scope>
</reference>
<evidence type="ECO:0000313" key="1">
    <source>
        <dbReference type="EMBL" id="CUS52005.1"/>
    </source>
</evidence>
<accession>A0A160TT91</accession>